<protein>
    <submittedName>
        <fullName evidence="4">PA14 domain containing protein</fullName>
    </submittedName>
</protein>
<feature type="domain" description="PA14" evidence="3">
    <location>
        <begin position="109"/>
        <end position="255"/>
    </location>
</feature>
<evidence type="ECO:0000256" key="2">
    <source>
        <dbReference type="SAM" id="MobiDB-lite"/>
    </source>
</evidence>
<evidence type="ECO:0000256" key="1">
    <source>
        <dbReference type="SAM" id="Coils"/>
    </source>
</evidence>
<feature type="compositionally biased region" description="Low complexity" evidence="2">
    <location>
        <begin position="504"/>
        <end position="519"/>
    </location>
</feature>
<accession>A0A6J5TBK0</accession>
<dbReference type="Pfam" id="PF07691">
    <property type="entry name" value="PA14"/>
    <property type="match status" value="1"/>
</dbReference>
<proteinExistence type="predicted"/>
<dbReference type="InterPro" id="IPR011658">
    <property type="entry name" value="PA14_dom"/>
</dbReference>
<dbReference type="SUPFAM" id="SSF56988">
    <property type="entry name" value="Anthrax protective antigen"/>
    <property type="match status" value="1"/>
</dbReference>
<sequence>MLAFAPIFSAQSAYAQTQVEYDAQVASAEAKVSAAQDALQTAQDALQAAQQLQVDTNTAVETAQQVLLNTGTSANQKADALAVAQTAVDQAQANYDNNLISTPIDNAQPTIPGLQADIYTFDQSNPYPDRNTDKHTFCKTITVDNIDKDWGGGDIEGCGGDYVMIHYTGFITVPTTDTYEFLAQADDGWYMTIGDTIVNDNWVLKGCGGWWSQGIQLEGGKSYPIDAWFYEYGGGACNQLIYLNTQTWNTVPANWFSQNEQAPVVKTKDPALLVLLEQAQNTLNDAKQSYQSAQADLALATSNLTSLQNKQLQNQVTIDVAQQSAQTKQEELIVAQQELAAIPPFKDTTPTPEKTTQPTQEPTPPVVQPTPDPITPTPTEPDQPKLPVDISTVNPQELTTAQVTELISVANEILNNSEQGSPAYEQALGALFVAAQADDIVLDPSLQSVPGLSATVAAINFLGNAGADMSPKVRTQSKKIVVTAVVAVGAAVNAATGAALMAAPSSSTVASSGGSSGTSYRRRKD</sequence>
<organism evidence="4">
    <name type="scientific">uncultured Caudovirales phage</name>
    <dbReference type="NCBI Taxonomy" id="2100421"/>
    <lineage>
        <taxon>Viruses</taxon>
        <taxon>Duplodnaviria</taxon>
        <taxon>Heunggongvirae</taxon>
        <taxon>Uroviricota</taxon>
        <taxon>Caudoviricetes</taxon>
        <taxon>Peduoviridae</taxon>
        <taxon>Maltschvirus</taxon>
        <taxon>Maltschvirus maltsch</taxon>
    </lineage>
</organism>
<gene>
    <name evidence="4" type="ORF">UFOVP222_69</name>
</gene>
<dbReference type="InterPro" id="IPR037524">
    <property type="entry name" value="PA14/GLEYA"/>
</dbReference>
<evidence type="ECO:0000259" key="3">
    <source>
        <dbReference type="PROSITE" id="PS51820"/>
    </source>
</evidence>
<reference evidence="4" key="1">
    <citation type="submission" date="2020-05" db="EMBL/GenBank/DDBJ databases">
        <authorList>
            <person name="Chiriac C."/>
            <person name="Salcher M."/>
            <person name="Ghai R."/>
            <person name="Kavagutti S V."/>
        </authorList>
    </citation>
    <scope>NUCLEOTIDE SEQUENCE</scope>
</reference>
<feature type="compositionally biased region" description="Low complexity" evidence="2">
    <location>
        <begin position="343"/>
        <end position="360"/>
    </location>
</feature>
<feature type="region of interest" description="Disordered" evidence="2">
    <location>
        <begin position="341"/>
        <end position="387"/>
    </location>
</feature>
<feature type="coiled-coil region" evidence="1">
    <location>
        <begin position="25"/>
        <end position="55"/>
    </location>
</feature>
<evidence type="ECO:0000313" key="4">
    <source>
        <dbReference type="EMBL" id="CAB5219431.1"/>
    </source>
</evidence>
<dbReference type="PROSITE" id="PS51820">
    <property type="entry name" value="PA14"/>
    <property type="match status" value="1"/>
</dbReference>
<feature type="coiled-coil region" evidence="1">
    <location>
        <begin position="276"/>
        <end position="338"/>
    </location>
</feature>
<feature type="region of interest" description="Disordered" evidence="2">
    <location>
        <begin position="504"/>
        <end position="525"/>
    </location>
</feature>
<name>A0A6J5TBK0_9CAUD</name>
<dbReference type="EMBL" id="LR798269">
    <property type="protein sequence ID" value="CAB5219431.1"/>
    <property type="molecule type" value="Genomic_DNA"/>
</dbReference>
<feature type="compositionally biased region" description="Pro residues" evidence="2">
    <location>
        <begin position="361"/>
        <end position="381"/>
    </location>
</feature>
<keyword evidence="1" id="KW-0175">Coiled coil</keyword>
<dbReference type="Gene3D" id="3.90.182.10">
    <property type="entry name" value="Toxin - Anthrax Protective Antigen,domain 1"/>
    <property type="match status" value="1"/>
</dbReference>